<protein>
    <submittedName>
        <fullName evidence="8">Unannotated protein</fullName>
    </submittedName>
</protein>
<dbReference type="PANTHER" id="PTHR42684:SF17">
    <property type="entry name" value="ADENOSYLMETHIONINE-8-AMINO-7-OXONONANOATE AMINOTRANSFERASE"/>
    <property type="match status" value="1"/>
</dbReference>
<evidence type="ECO:0000256" key="1">
    <source>
        <dbReference type="ARBA" id="ARBA00001933"/>
    </source>
</evidence>
<evidence type="ECO:0000256" key="4">
    <source>
        <dbReference type="ARBA" id="ARBA00022679"/>
    </source>
</evidence>
<evidence type="ECO:0000256" key="2">
    <source>
        <dbReference type="ARBA" id="ARBA00004746"/>
    </source>
</evidence>
<dbReference type="PROSITE" id="PS00600">
    <property type="entry name" value="AA_TRANSFER_CLASS_3"/>
    <property type="match status" value="1"/>
</dbReference>
<comment type="pathway">
    <text evidence="2">Cofactor biosynthesis; biotin biosynthesis.</text>
</comment>
<keyword evidence="5" id="KW-0949">S-adenosyl-L-methionine</keyword>
<gene>
    <name evidence="8" type="ORF">UFOPK4354_02063</name>
</gene>
<accession>A0A6J7USS2</accession>
<evidence type="ECO:0000256" key="6">
    <source>
        <dbReference type="ARBA" id="ARBA00022756"/>
    </source>
</evidence>
<keyword evidence="7" id="KW-0663">Pyridoxal phosphate</keyword>
<evidence type="ECO:0000256" key="7">
    <source>
        <dbReference type="ARBA" id="ARBA00022898"/>
    </source>
</evidence>
<evidence type="ECO:0000256" key="5">
    <source>
        <dbReference type="ARBA" id="ARBA00022691"/>
    </source>
</evidence>
<dbReference type="HAMAP" id="MF_00834">
    <property type="entry name" value="BioA"/>
    <property type="match status" value="1"/>
</dbReference>
<evidence type="ECO:0000256" key="3">
    <source>
        <dbReference type="ARBA" id="ARBA00022576"/>
    </source>
</evidence>
<comment type="cofactor">
    <cofactor evidence="1">
        <name>pyridoxal 5'-phosphate</name>
        <dbReference type="ChEBI" id="CHEBI:597326"/>
    </cofactor>
</comment>
<dbReference type="Pfam" id="PF00202">
    <property type="entry name" value="Aminotran_3"/>
    <property type="match status" value="1"/>
</dbReference>
<dbReference type="GO" id="GO:0030170">
    <property type="term" value="F:pyridoxal phosphate binding"/>
    <property type="evidence" value="ECO:0007669"/>
    <property type="project" value="InterPro"/>
</dbReference>
<dbReference type="InterPro" id="IPR015421">
    <property type="entry name" value="PyrdxlP-dep_Trfase_major"/>
</dbReference>
<dbReference type="PANTHER" id="PTHR42684">
    <property type="entry name" value="ADENOSYLMETHIONINE-8-AMINO-7-OXONONANOATE AMINOTRANSFERASE"/>
    <property type="match status" value="1"/>
</dbReference>
<dbReference type="InterPro" id="IPR005814">
    <property type="entry name" value="Aminotrans_3"/>
</dbReference>
<evidence type="ECO:0000313" key="8">
    <source>
        <dbReference type="EMBL" id="CAB5069404.1"/>
    </source>
</evidence>
<dbReference type="PIRSF" id="PIRSF000521">
    <property type="entry name" value="Transaminase_4ab_Lys_Orn"/>
    <property type="match status" value="1"/>
</dbReference>
<keyword evidence="3" id="KW-0032">Aminotransferase</keyword>
<dbReference type="UniPathway" id="UPA00078"/>
<name>A0A6J7USS2_9ZZZZ</name>
<dbReference type="InterPro" id="IPR015422">
    <property type="entry name" value="PyrdxlP-dep_Trfase_small"/>
</dbReference>
<dbReference type="AlphaFoldDB" id="A0A6J7USS2"/>
<keyword evidence="4" id="KW-0808">Transferase</keyword>
<organism evidence="8">
    <name type="scientific">freshwater metagenome</name>
    <dbReference type="NCBI Taxonomy" id="449393"/>
    <lineage>
        <taxon>unclassified sequences</taxon>
        <taxon>metagenomes</taxon>
        <taxon>ecological metagenomes</taxon>
    </lineage>
</organism>
<dbReference type="GO" id="GO:0009102">
    <property type="term" value="P:biotin biosynthetic process"/>
    <property type="evidence" value="ECO:0007669"/>
    <property type="project" value="UniProtKB-UniPathway"/>
</dbReference>
<dbReference type="EMBL" id="CAFBQW010000346">
    <property type="protein sequence ID" value="CAB5069404.1"/>
    <property type="molecule type" value="Genomic_DNA"/>
</dbReference>
<keyword evidence="6" id="KW-0093">Biotin biosynthesis</keyword>
<dbReference type="Gene3D" id="3.40.640.10">
    <property type="entry name" value="Type I PLP-dependent aspartate aminotransferase-like (Major domain)"/>
    <property type="match status" value="1"/>
</dbReference>
<dbReference type="NCBIfam" id="TIGR00508">
    <property type="entry name" value="bioA"/>
    <property type="match status" value="1"/>
</dbReference>
<proteinExistence type="inferred from homology"/>
<dbReference type="InterPro" id="IPR049704">
    <property type="entry name" value="Aminotrans_3_PPA_site"/>
</dbReference>
<dbReference type="Gene3D" id="3.90.1150.10">
    <property type="entry name" value="Aspartate Aminotransferase, domain 1"/>
    <property type="match status" value="1"/>
</dbReference>
<dbReference type="InterPro" id="IPR005815">
    <property type="entry name" value="BioA"/>
</dbReference>
<reference evidence="8" key="1">
    <citation type="submission" date="2020-05" db="EMBL/GenBank/DDBJ databases">
        <authorList>
            <person name="Chiriac C."/>
            <person name="Salcher M."/>
            <person name="Ghai R."/>
            <person name="Kavagutti S V."/>
        </authorList>
    </citation>
    <scope>NUCLEOTIDE SEQUENCE</scope>
</reference>
<dbReference type="GO" id="GO:0004015">
    <property type="term" value="F:adenosylmethionine-8-amino-7-oxononanoate transaminase activity"/>
    <property type="evidence" value="ECO:0007669"/>
    <property type="project" value="InterPro"/>
</dbReference>
<dbReference type="CDD" id="cd00610">
    <property type="entry name" value="OAT_like"/>
    <property type="match status" value="1"/>
</dbReference>
<dbReference type="SUPFAM" id="SSF53383">
    <property type="entry name" value="PLP-dependent transferases"/>
    <property type="match status" value="1"/>
</dbReference>
<sequence>MFNDQEDITNLAAAWVERDAAVVWHGFTQMATYESNSPIIVERAEGRELIDVDGRRYLDAISSLWVTTLGHRVPELDAALRAQIDLVGHSTLLGNGNRTTIEFAEALAKVVPVKQPHFLFASDGAAAVEQALKIAFQFWTNQGITQRQSYLAFGGAYHGDTLGSLSVGAGGFGTEIFDPLRFGVLRAPGFEDPNCIPVACALIAEHANELAAVIIEPLVQGAAGMQMRPAAEFAALGQACAEHDVLLICDEVATGFGRTGTMFASEQCGLHPDLMAIGKGITGGYLPLAATVANQRVYQAFLGEDLGERTLYHGHSYSGNPLAAAVALAHLELFTSLDVLTNVNERAAQLEQLLDQHIAGLPAVRSIRQQGLMVGVELAPPEGAVRWGRKVTAESVSRGVLIRPLGDVMVLMPILTSTAEEITRIVLTLAESITAVAQIEQQHLESSQDHAADE</sequence>
<dbReference type="InterPro" id="IPR015424">
    <property type="entry name" value="PyrdxlP-dep_Trfase"/>
</dbReference>